<dbReference type="EMBL" id="JAUFQC010000001">
    <property type="protein sequence ID" value="MDN3610247.1"/>
    <property type="molecule type" value="Genomic_DNA"/>
</dbReference>
<sequence length="60" mass="6960">MRILLLNEAVTNCGMQPINSIPAAIQYDLRPFSPPVPTQAEYDQSYQRQLRERQQAADRR</sequence>
<dbReference type="Proteomes" id="UP001238540">
    <property type="component" value="Unassembled WGS sequence"/>
</dbReference>
<feature type="compositionally biased region" description="Basic and acidic residues" evidence="1">
    <location>
        <begin position="49"/>
        <end position="60"/>
    </location>
</feature>
<gene>
    <name evidence="2" type="ORF">QWZ16_11095</name>
</gene>
<keyword evidence="3" id="KW-1185">Reference proteome</keyword>
<evidence type="ECO:0000313" key="2">
    <source>
        <dbReference type="EMBL" id="MDN3610247.1"/>
    </source>
</evidence>
<reference evidence="3" key="1">
    <citation type="journal article" date="2019" name="Int. J. Syst. Evol. Microbiol.">
        <title>The Global Catalogue of Microorganisms (GCM) 10K type strain sequencing project: providing services to taxonomists for standard genome sequencing and annotation.</title>
        <authorList>
            <consortium name="The Broad Institute Genomics Platform"/>
            <consortium name="The Broad Institute Genome Sequencing Center for Infectious Disease"/>
            <person name="Wu L."/>
            <person name="Ma J."/>
        </authorList>
    </citation>
    <scope>NUCLEOTIDE SEQUENCE [LARGE SCALE GENOMIC DNA]</scope>
    <source>
        <strain evidence="3">CECT 7398</strain>
    </source>
</reference>
<proteinExistence type="predicted"/>
<organism evidence="2 3">
    <name type="scientific">Vibrio ostreicida</name>
    <dbReference type="NCBI Taxonomy" id="526588"/>
    <lineage>
        <taxon>Bacteria</taxon>
        <taxon>Pseudomonadati</taxon>
        <taxon>Pseudomonadota</taxon>
        <taxon>Gammaproteobacteria</taxon>
        <taxon>Vibrionales</taxon>
        <taxon>Vibrionaceae</taxon>
        <taxon>Vibrio</taxon>
    </lineage>
</organism>
<evidence type="ECO:0000256" key="1">
    <source>
        <dbReference type="SAM" id="MobiDB-lite"/>
    </source>
</evidence>
<name>A0ABT8BSW4_9VIBR</name>
<feature type="region of interest" description="Disordered" evidence="1">
    <location>
        <begin position="32"/>
        <end position="60"/>
    </location>
</feature>
<evidence type="ECO:0000313" key="3">
    <source>
        <dbReference type="Proteomes" id="UP001238540"/>
    </source>
</evidence>
<comment type="caution">
    <text evidence="2">The sequence shown here is derived from an EMBL/GenBank/DDBJ whole genome shotgun (WGS) entry which is preliminary data.</text>
</comment>
<protein>
    <submittedName>
        <fullName evidence="2">Uncharacterized protein</fullName>
    </submittedName>
</protein>
<accession>A0ABT8BSW4</accession>
<dbReference type="RefSeq" id="WP_290311902.1">
    <property type="nucleotide sequence ID" value="NZ_JAUFQC010000001.1"/>
</dbReference>